<dbReference type="Proteomes" id="UP000282322">
    <property type="component" value="Unassembled WGS sequence"/>
</dbReference>
<reference evidence="1 2" key="1">
    <citation type="submission" date="2018-11" db="EMBL/GenBank/DDBJ databases">
        <title>Taxonoimc description of Halomarina strain SPP-AMP-1.</title>
        <authorList>
            <person name="Pal Y."/>
            <person name="Srinivasana K."/>
            <person name="Verma A."/>
            <person name="Kumar P."/>
        </authorList>
    </citation>
    <scope>NUCLEOTIDE SEQUENCE [LARGE SCALE GENOMIC DNA]</scope>
    <source>
        <strain evidence="1 2">SPP-AMP-1</strain>
    </source>
</reference>
<evidence type="ECO:0000313" key="1">
    <source>
        <dbReference type="EMBL" id="RRJ28784.1"/>
    </source>
</evidence>
<keyword evidence="2" id="KW-1185">Reference proteome</keyword>
<dbReference type="AlphaFoldDB" id="A0A3P3R5Y3"/>
<evidence type="ECO:0000313" key="2">
    <source>
        <dbReference type="Proteomes" id="UP000282322"/>
    </source>
</evidence>
<organism evidence="1 2">
    <name type="scientific">Halocatena pleomorpha</name>
    <dbReference type="NCBI Taxonomy" id="1785090"/>
    <lineage>
        <taxon>Archaea</taxon>
        <taxon>Methanobacteriati</taxon>
        <taxon>Methanobacteriota</taxon>
        <taxon>Stenosarchaea group</taxon>
        <taxon>Halobacteria</taxon>
        <taxon>Halobacteriales</taxon>
        <taxon>Natronomonadaceae</taxon>
        <taxon>Halocatena</taxon>
    </lineage>
</organism>
<dbReference type="EMBL" id="RRCH01000032">
    <property type="protein sequence ID" value="RRJ28784.1"/>
    <property type="molecule type" value="Genomic_DNA"/>
</dbReference>
<accession>A0A3P3R5Y3</accession>
<sequence length="122" mass="14243">MAETMTTFEDAHYRWKDEPVDGEYELQFDRFEMGDERYEQAVLLIVSKENRETIGHVVLPTTDVPHINPHESTKTKIYHGKLKDAEIVELKYDSELSKQRHKEGVEALEYLQGKTDEEGSKD</sequence>
<proteinExistence type="predicted"/>
<dbReference type="RefSeq" id="WP_124956042.1">
    <property type="nucleotide sequence ID" value="NZ_RRCH01000032.1"/>
</dbReference>
<protein>
    <submittedName>
        <fullName evidence="1">Uncharacterized protein</fullName>
    </submittedName>
</protein>
<comment type="caution">
    <text evidence="1">The sequence shown here is derived from an EMBL/GenBank/DDBJ whole genome shotgun (WGS) entry which is preliminary data.</text>
</comment>
<gene>
    <name evidence="1" type="ORF">EIK79_14770</name>
</gene>
<name>A0A3P3R5Y3_9EURY</name>